<dbReference type="AlphaFoldDB" id="A0A9P0E872"/>
<feature type="compositionally biased region" description="Low complexity" evidence="2">
    <location>
        <begin position="417"/>
        <end position="461"/>
    </location>
</feature>
<dbReference type="EMBL" id="OV725077">
    <property type="protein sequence ID" value="CAH1390237.1"/>
    <property type="molecule type" value="Genomic_DNA"/>
</dbReference>
<feature type="signal peptide" evidence="3">
    <location>
        <begin position="1"/>
        <end position="20"/>
    </location>
</feature>
<accession>A0A9P0E872</accession>
<evidence type="ECO:0000313" key="5">
    <source>
        <dbReference type="Proteomes" id="UP001152798"/>
    </source>
</evidence>
<evidence type="ECO:0000256" key="3">
    <source>
        <dbReference type="SAM" id="SignalP"/>
    </source>
</evidence>
<feature type="compositionally biased region" description="Low complexity" evidence="2">
    <location>
        <begin position="503"/>
        <end position="527"/>
    </location>
</feature>
<feature type="region of interest" description="Disordered" evidence="2">
    <location>
        <begin position="295"/>
        <end position="600"/>
    </location>
</feature>
<name>A0A9P0E872_NEZVI</name>
<dbReference type="InterPro" id="IPR050468">
    <property type="entry name" value="Cuticle_Struct_Prot"/>
</dbReference>
<keyword evidence="1" id="KW-0193">Cuticle</keyword>
<organism evidence="4 5">
    <name type="scientific">Nezara viridula</name>
    <name type="common">Southern green stink bug</name>
    <name type="synonym">Cimex viridulus</name>
    <dbReference type="NCBI Taxonomy" id="85310"/>
    <lineage>
        <taxon>Eukaryota</taxon>
        <taxon>Metazoa</taxon>
        <taxon>Ecdysozoa</taxon>
        <taxon>Arthropoda</taxon>
        <taxon>Hexapoda</taxon>
        <taxon>Insecta</taxon>
        <taxon>Pterygota</taxon>
        <taxon>Neoptera</taxon>
        <taxon>Paraneoptera</taxon>
        <taxon>Hemiptera</taxon>
        <taxon>Heteroptera</taxon>
        <taxon>Panheteroptera</taxon>
        <taxon>Pentatomomorpha</taxon>
        <taxon>Pentatomoidea</taxon>
        <taxon>Pentatomidae</taxon>
        <taxon>Pentatominae</taxon>
        <taxon>Nezara</taxon>
    </lineage>
</organism>
<protein>
    <recommendedName>
        <fullName evidence="6">Cuticular protein</fullName>
    </recommendedName>
</protein>
<keyword evidence="3" id="KW-0732">Signal</keyword>
<evidence type="ECO:0000256" key="1">
    <source>
        <dbReference type="PROSITE-ProRule" id="PRU00497"/>
    </source>
</evidence>
<sequence>MGLRWTLLLVIVWLVAAAEGQRGVPPVGSEYNDVRVDGSYQFGFQTGDRGQHYHAAVANQQNQVAGRFGSLDPEKKIVVNTEYTAGRRGFRARGPNIARKMDLSQAKIPYNPPVSPDSPNYNPTYDGYHDPNEDPSYSFAFRTPTQGKQEASDSNGHVNGKYYFYDDIGERHDVAYEAGARTGFNVKTPFPDSNVFSGLFYKGAAGKPGGNPRGKTSILQKLDGSYRFVAAGPDQRRTEQSDAVGNVRGSYTYVDDKGQQRTVEYIAGPGIGYRIIKKGTGVSFPNFPVFIPPQTSGPVPPFPSNTSPFPTTSPSPFSPLDLNNDGFPDDFGLQGDSAFGDKRPPGSSGAGRPGSSNSGRPGGSSGGRPGGSGAGRPSGSGAGRPSDSGYDQGTPGTSVGGSTGSGETGPGDIGENTSDGSPSWSSTESSTVGGSWSSTTQGGGSWTTSSTPTVSGTWGTTKPTGRPGVFKPPPSFGGESDSRPTGPPGLYNEPNPPPTTGFSDPTPSTGQGSSTTEGYPGYPEGYPSGRPKPGSPTFTLPGQCCRPGPPPPLDNLPSAFPEDDPNKPSKRPPKPGTPDDFLQAPFEDLPPKEFYGTNYYKPKPIAAPTGGIQVGDSTFLSSNKNYFSFPAGVAVRAHIQSLDILPFGSRIPSPGAALEAGVSNASGR</sequence>
<evidence type="ECO:0008006" key="6">
    <source>
        <dbReference type="Google" id="ProtNLM"/>
    </source>
</evidence>
<dbReference type="PANTHER" id="PTHR10380:SF224">
    <property type="entry name" value="CUTICULAR PROTEIN 12A"/>
    <property type="match status" value="1"/>
</dbReference>
<dbReference type="Pfam" id="PF00379">
    <property type="entry name" value="Chitin_bind_4"/>
    <property type="match status" value="3"/>
</dbReference>
<dbReference type="OrthoDB" id="8196648at2759"/>
<feature type="chain" id="PRO_5040504203" description="Cuticular protein" evidence="3">
    <location>
        <begin position="21"/>
        <end position="668"/>
    </location>
</feature>
<proteinExistence type="predicted"/>
<dbReference type="PROSITE" id="PS51155">
    <property type="entry name" value="CHIT_BIND_RR_2"/>
    <property type="match status" value="3"/>
</dbReference>
<dbReference type="Proteomes" id="UP001152798">
    <property type="component" value="Chromosome 1"/>
</dbReference>
<dbReference type="GO" id="GO:0008010">
    <property type="term" value="F:structural constituent of chitin-based larval cuticle"/>
    <property type="evidence" value="ECO:0007669"/>
    <property type="project" value="TreeGrafter"/>
</dbReference>
<reference evidence="4" key="1">
    <citation type="submission" date="2022-01" db="EMBL/GenBank/DDBJ databases">
        <authorList>
            <person name="King R."/>
        </authorList>
    </citation>
    <scope>NUCLEOTIDE SEQUENCE</scope>
</reference>
<evidence type="ECO:0000256" key="2">
    <source>
        <dbReference type="SAM" id="MobiDB-lite"/>
    </source>
</evidence>
<dbReference type="InterPro" id="IPR000618">
    <property type="entry name" value="Insect_cuticle"/>
</dbReference>
<gene>
    <name evidence="4" type="ORF">NEZAVI_LOCUS1471</name>
</gene>
<feature type="compositionally biased region" description="Low complexity" evidence="2">
    <location>
        <begin position="383"/>
        <end position="397"/>
    </location>
</feature>
<evidence type="ECO:0000313" key="4">
    <source>
        <dbReference type="EMBL" id="CAH1390237.1"/>
    </source>
</evidence>
<feature type="compositionally biased region" description="Gly residues" evidence="2">
    <location>
        <begin position="398"/>
        <end position="412"/>
    </location>
</feature>
<dbReference type="GO" id="GO:0062129">
    <property type="term" value="C:chitin-based extracellular matrix"/>
    <property type="evidence" value="ECO:0007669"/>
    <property type="project" value="TreeGrafter"/>
</dbReference>
<keyword evidence="5" id="KW-1185">Reference proteome</keyword>
<feature type="compositionally biased region" description="Gly residues" evidence="2">
    <location>
        <begin position="360"/>
        <end position="382"/>
    </location>
</feature>
<dbReference type="PANTHER" id="PTHR10380">
    <property type="entry name" value="CUTICLE PROTEIN"/>
    <property type="match status" value="1"/>
</dbReference>